<organism evidence="10 11">
    <name type="scientific">Porites lobata</name>
    <dbReference type="NCBI Taxonomy" id="104759"/>
    <lineage>
        <taxon>Eukaryota</taxon>
        <taxon>Metazoa</taxon>
        <taxon>Cnidaria</taxon>
        <taxon>Anthozoa</taxon>
        <taxon>Hexacorallia</taxon>
        <taxon>Scleractinia</taxon>
        <taxon>Fungiina</taxon>
        <taxon>Poritidae</taxon>
        <taxon>Porites</taxon>
    </lineage>
</organism>
<dbReference type="PANTHER" id="PTHR46613:SF1">
    <property type="entry name" value="RADIAL SPOKE HEAD 10 HOMOLOG B-RELATED"/>
    <property type="match status" value="1"/>
</dbReference>
<feature type="compositionally biased region" description="Basic and acidic residues" evidence="9">
    <location>
        <begin position="103"/>
        <end position="141"/>
    </location>
</feature>
<dbReference type="Proteomes" id="UP001159405">
    <property type="component" value="Unassembled WGS sequence"/>
</dbReference>
<evidence type="ECO:0000313" key="11">
    <source>
        <dbReference type="Proteomes" id="UP001159405"/>
    </source>
</evidence>
<dbReference type="SUPFAM" id="SSF82185">
    <property type="entry name" value="Histone H3 K4-specific methyltransferase SET7/9 N-terminal domain"/>
    <property type="match status" value="1"/>
</dbReference>
<evidence type="ECO:0000256" key="2">
    <source>
        <dbReference type="ARBA" id="ARBA00004430"/>
    </source>
</evidence>
<evidence type="ECO:0000256" key="3">
    <source>
        <dbReference type="ARBA" id="ARBA00022490"/>
    </source>
</evidence>
<keyword evidence="11" id="KW-1185">Reference proteome</keyword>
<dbReference type="PANTHER" id="PTHR46613">
    <property type="entry name" value="RADIAL SPOKE HEAD 10 HOMOLOG B-RELATED"/>
    <property type="match status" value="1"/>
</dbReference>
<feature type="region of interest" description="Disordered" evidence="9">
    <location>
        <begin position="100"/>
        <end position="141"/>
    </location>
</feature>
<evidence type="ECO:0000256" key="7">
    <source>
        <dbReference type="ARBA" id="ARBA00023212"/>
    </source>
</evidence>
<sequence length="141" mass="16495">MGLCISGEKADYEGIVRYDGQTCLGVRHGEGTYLYQNGDMYKGQWKCNQKHGHGVYTHKNGEVKQGFFYRDEYIGTEPGNLFAATTCCCFRAVSSAQPLMSDEEIRNQERMEAARQRAEERERKREERQQRRDELRHKYNL</sequence>
<keyword evidence="6" id="KW-0969">Cilium</keyword>
<reference evidence="10 11" key="1">
    <citation type="submission" date="2022-05" db="EMBL/GenBank/DDBJ databases">
        <authorList>
            <consortium name="Genoscope - CEA"/>
            <person name="William W."/>
        </authorList>
    </citation>
    <scope>NUCLEOTIDE SEQUENCE [LARGE SCALE GENOMIC DNA]</scope>
</reference>
<evidence type="ECO:0000256" key="1">
    <source>
        <dbReference type="ARBA" id="ARBA00004230"/>
    </source>
</evidence>
<evidence type="ECO:0000256" key="8">
    <source>
        <dbReference type="ARBA" id="ARBA00023273"/>
    </source>
</evidence>
<evidence type="ECO:0000256" key="6">
    <source>
        <dbReference type="ARBA" id="ARBA00023069"/>
    </source>
</evidence>
<dbReference type="Pfam" id="PF02493">
    <property type="entry name" value="MORN"/>
    <property type="match status" value="2"/>
</dbReference>
<keyword evidence="3" id="KW-0963">Cytoplasm</keyword>
<dbReference type="SMART" id="SM00698">
    <property type="entry name" value="MORN"/>
    <property type="match status" value="2"/>
</dbReference>
<comment type="caution">
    <text evidence="10">The sequence shown here is derived from an EMBL/GenBank/DDBJ whole genome shotgun (WGS) entry which is preliminary data.</text>
</comment>
<keyword evidence="7" id="KW-0206">Cytoskeleton</keyword>
<evidence type="ECO:0000256" key="4">
    <source>
        <dbReference type="ARBA" id="ARBA00022737"/>
    </source>
</evidence>
<name>A0ABN8Q4R6_9CNID</name>
<keyword evidence="4" id="KW-0677">Repeat</keyword>
<evidence type="ECO:0000256" key="5">
    <source>
        <dbReference type="ARBA" id="ARBA00022846"/>
    </source>
</evidence>
<keyword evidence="5" id="KW-0282">Flagellum</keyword>
<protein>
    <recommendedName>
        <fullName evidence="12">Radial spoke head 1 homolog</fullName>
    </recommendedName>
</protein>
<evidence type="ECO:0008006" key="12">
    <source>
        <dbReference type="Google" id="ProtNLM"/>
    </source>
</evidence>
<comment type="subcellular location">
    <subcellularLocation>
        <location evidence="1">Cell projection</location>
        <location evidence="1">Cilium</location>
        <location evidence="1">Flagellum</location>
    </subcellularLocation>
    <subcellularLocation>
        <location evidence="2">Cytoplasm</location>
        <location evidence="2">Cytoskeleton</location>
        <location evidence="2">Cilium axoneme</location>
    </subcellularLocation>
</comment>
<accession>A0ABN8Q4R6</accession>
<keyword evidence="8" id="KW-0966">Cell projection</keyword>
<proteinExistence type="predicted"/>
<gene>
    <name evidence="10" type="ORF">PLOB_00001858</name>
</gene>
<dbReference type="InterPro" id="IPR003409">
    <property type="entry name" value="MORN"/>
</dbReference>
<evidence type="ECO:0000313" key="10">
    <source>
        <dbReference type="EMBL" id="CAH3156588.1"/>
    </source>
</evidence>
<dbReference type="Gene3D" id="2.20.110.10">
    <property type="entry name" value="Histone H3 K4-specific methyltransferase SET7/9 N-terminal domain"/>
    <property type="match status" value="1"/>
</dbReference>
<evidence type="ECO:0000256" key="9">
    <source>
        <dbReference type="SAM" id="MobiDB-lite"/>
    </source>
</evidence>
<dbReference type="EMBL" id="CALNXK010000105">
    <property type="protein sequence ID" value="CAH3156588.1"/>
    <property type="molecule type" value="Genomic_DNA"/>
</dbReference>